<proteinExistence type="predicted"/>
<evidence type="ECO:0000313" key="2">
    <source>
        <dbReference type="EMBL" id="MCG2626351.1"/>
    </source>
</evidence>
<sequence>MFDLPRVIAEFRASSDGLCRAPLMQKAPLGGAKLSLQASRMRDISKMRLRLRQTQNAFAQESMAEEQPQQNDHRDRHAQHPQQ</sequence>
<keyword evidence="4" id="KW-1185">Reference proteome</keyword>
<dbReference type="AlphaFoldDB" id="A0A9X1R6M6"/>
<evidence type="ECO:0000313" key="3">
    <source>
        <dbReference type="EMBL" id="MCG2665949.1"/>
    </source>
</evidence>
<organism evidence="2 5">
    <name type="scientific">Bradyrhizobium zhengyangense</name>
    <dbReference type="NCBI Taxonomy" id="2911009"/>
    <lineage>
        <taxon>Bacteria</taxon>
        <taxon>Pseudomonadati</taxon>
        <taxon>Pseudomonadota</taxon>
        <taxon>Alphaproteobacteria</taxon>
        <taxon>Hyphomicrobiales</taxon>
        <taxon>Nitrobacteraceae</taxon>
        <taxon>Bradyrhizobium</taxon>
    </lineage>
</organism>
<protein>
    <submittedName>
        <fullName evidence="2">Uncharacterized protein</fullName>
    </submittedName>
</protein>
<dbReference type="Proteomes" id="UP001139054">
    <property type="component" value="Unassembled WGS sequence"/>
</dbReference>
<dbReference type="EMBL" id="JAKLTY010000004">
    <property type="protein sequence ID" value="MCG2626351.1"/>
    <property type="molecule type" value="Genomic_DNA"/>
</dbReference>
<dbReference type="RefSeq" id="WP_237869154.1">
    <property type="nucleotide sequence ID" value="NZ_JAKLTY010000004.1"/>
</dbReference>
<evidence type="ECO:0000256" key="1">
    <source>
        <dbReference type="SAM" id="MobiDB-lite"/>
    </source>
</evidence>
<dbReference type="EMBL" id="JAKLUA010000001">
    <property type="protein sequence ID" value="MCG2665949.1"/>
    <property type="molecule type" value="Genomic_DNA"/>
</dbReference>
<feature type="region of interest" description="Disordered" evidence="1">
    <location>
        <begin position="56"/>
        <end position="83"/>
    </location>
</feature>
<name>A0A9X1R6M6_9BRAD</name>
<gene>
    <name evidence="3" type="ORF">L6637_03250</name>
    <name evidence="2" type="ORF">L6654_06905</name>
</gene>
<evidence type="ECO:0000313" key="5">
    <source>
        <dbReference type="Proteomes" id="UP001139054"/>
    </source>
</evidence>
<comment type="caution">
    <text evidence="2">The sequence shown here is derived from an EMBL/GenBank/DDBJ whole genome shotgun (WGS) entry which is preliminary data.</text>
</comment>
<reference evidence="2" key="1">
    <citation type="submission" date="2022-01" db="EMBL/GenBank/DDBJ databases">
        <title>Genome sequnece data of strain Bradyrhizobium sp. nov.</title>
        <authorList>
            <person name="Zhang J."/>
        </authorList>
    </citation>
    <scope>NUCLEOTIDE SEQUENCE</scope>
    <source>
        <strain evidence="3">WYCCWR 12774</strain>
        <strain evidence="2">WYCCWR 13023</strain>
    </source>
</reference>
<accession>A0A9X1R6M6</accession>
<dbReference type="Proteomes" id="UP001139012">
    <property type="component" value="Unassembled WGS sequence"/>
</dbReference>
<evidence type="ECO:0000313" key="4">
    <source>
        <dbReference type="Proteomes" id="UP001139012"/>
    </source>
</evidence>